<evidence type="ECO:0000256" key="6">
    <source>
        <dbReference type="SAM" id="Phobius"/>
    </source>
</evidence>
<evidence type="ECO:0000313" key="8">
    <source>
        <dbReference type="Proteomes" id="UP000000267"/>
    </source>
</evidence>
<dbReference type="eggNOG" id="ENOG502RZXR">
    <property type="taxonomic scope" value="Eukaryota"/>
</dbReference>
<dbReference type="Pfam" id="PF11712">
    <property type="entry name" value="Vma12"/>
    <property type="match status" value="1"/>
</dbReference>
<dbReference type="RefSeq" id="XP_001647484.1">
    <property type="nucleotide sequence ID" value="XM_001647434.1"/>
</dbReference>
<dbReference type="Proteomes" id="UP000000267">
    <property type="component" value="Unassembled WGS sequence"/>
</dbReference>
<dbReference type="AlphaFoldDB" id="A7TE06"/>
<dbReference type="FunCoup" id="A7TE06">
    <property type="interactions" value="73"/>
</dbReference>
<dbReference type="GeneID" id="5547990"/>
<reference evidence="7 8" key="1">
    <citation type="journal article" date="2007" name="Proc. Natl. Acad. Sci. U.S.A.">
        <title>Independent sorting-out of thousands of duplicated gene pairs in two yeast species descended from a whole-genome duplication.</title>
        <authorList>
            <person name="Scannell D.R."/>
            <person name="Frank A.C."/>
            <person name="Conant G.C."/>
            <person name="Byrne K.P."/>
            <person name="Woolfit M."/>
            <person name="Wolfe K.H."/>
        </authorList>
    </citation>
    <scope>NUCLEOTIDE SEQUENCE [LARGE SCALE GENOMIC DNA]</scope>
    <source>
        <strain evidence="8">ATCC 22028 / DSM 70294 / BCRC 21397 / CBS 2163 / NBRC 10782 / NRRL Y-8283 / UCD 57-17</strain>
    </source>
</reference>
<dbReference type="GO" id="GO:0070072">
    <property type="term" value="P:vacuolar proton-transporting V-type ATPase complex assembly"/>
    <property type="evidence" value="ECO:0007669"/>
    <property type="project" value="EnsemblFungi"/>
</dbReference>
<evidence type="ECO:0000256" key="1">
    <source>
        <dbReference type="ARBA" id="ARBA00004477"/>
    </source>
</evidence>
<protein>
    <recommendedName>
        <fullName evidence="9">Vacuolar ATPase assembly integral membrane protein VPH2</fullName>
    </recommendedName>
</protein>
<dbReference type="OMA" id="WYWTGSS"/>
<feature type="transmembrane region" description="Helical" evidence="6">
    <location>
        <begin position="159"/>
        <end position="181"/>
    </location>
</feature>
<evidence type="ECO:0000256" key="4">
    <source>
        <dbReference type="ARBA" id="ARBA00022989"/>
    </source>
</evidence>
<accession>A7TE06</accession>
<dbReference type="EMBL" id="DS480378">
    <property type="protein sequence ID" value="EDO19626.1"/>
    <property type="molecule type" value="Genomic_DNA"/>
</dbReference>
<proteinExistence type="predicted"/>
<evidence type="ECO:0000256" key="5">
    <source>
        <dbReference type="ARBA" id="ARBA00023136"/>
    </source>
</evidence>
<keyword evidence="3" id="KW-0256">Endoplasmic reticulum</keyword>
<comment type="subcellular location">
    <subcellularLocation>
        <location evidence="1">Endoplasmic reticulum membrane</location>
        <topology evidence="1">Multi-pass membrane protein</topology>
    </subcellularLocation>
</comment>
<dbReference type="PANTHER" id="PTHR31394">
    <property type="entry name" value="TRANSMEMBRANE PROTEIN 199"/>
    <property type="match status" value="1"/>
</dbReference>
<evidence type="ECO:0000313" key="7">
    <source>
        <dbReference type="EMBL" id="EDO19626.1"/>
    </source>
</evidence>
<evidence type="ECO:0000256" key="3">
    <source>
        <dbReference type="ARBA" id="ARBA00022824"/>
    </source>
</evidence>
<keyword evidence="4 6" id="KW-1133">Transmembrane helix</keyword>
<keyword evidence="2 6" id="KW-0812">Transmembrane</keyword>
<feature type="transmembrane region" description="Helical" evidence="6">
    <location>
        <begin position="127"/>
        <end position="147"/>
    </location>
</feature>
<dbReference type="OrthoDB" id="19981at2759"/>
<dbReference type="GO" id="GO:0007035">
    <property type="term" value="P:vacuolar acidification"/>
    <property type="evidence" value="ECO:0007669"/>
    <property type="project" value="EnsemblFungi"/>
</dbReference>
<dbReference type="GO" id="GO:0005789">
    <property type="term" value="C:endoplasmic reticulum membrane"/>
    <property type="evidence" value="ECO:0007669"/>
    <property type="project" value="UniProtKB-SubCell"/>
</dbReference>
<dbReference type="InterPro" id="IPR021013">
    <property type="entry name" value="ATPase_Vma12"/>
</dbReference>
<dbReference type="HOGENOM" id="CLU_091774_0_0_1"/>
<evidence type="ECO:0008006" key="9">
    <source>
        <dbReference type="Google" id="ProtNLM"/>
    </source>
</evidence>
<evidence type="ECO:0000256" key="2">
    <source>
        <dbReference type="ARBA" id="ARBA00022692"/>
    </source>
</evidence>
<organism evidence="8">
    <name type="scientific">Vanderwaltozyma polyspora (strain ATCC 22028 / DSM 70294 / BCRC 21397 / CBS 2163 / NBRC 10782 / NRRL Y-8283 / UCD 57-17)</name>
    <name type="common">Kluyveromyces polysporus</name>
    <dbReference type="NCBI Taxonomy" id="436907"/>
    <lineage>
        <taxon>Eukaryota</taxon>
        <taxon>Fungi</taxon>
        <taxon>Dikarya</taxon>
        <taxon>Ascomycota</taxon>
        <taxon>Saccharomycotina</taxon>
        <taxon>Saccharomycetes</taxon>
        <taxon>Saccharomycetales</taxon>
        <taxon>Saccharomycetaceae</taxon>
        <taxon>Vanderwaltozyma</taxon>
    </lineage>
</organism>
<dbReference type="PANTHER" id="PTHR31394:SF1">
    <property type="entry name" value="TRANSMEMBRANE PROTEIN 199"/>
    <property type="match status" value="1"/>
</dbReference>
<dbReference type="KEGG" id="vpo:Kpol_1018p166"/>
<name>A7TE06_VANPO</name>
<dbReference type="GO" id="GO:1990871">
    <property type="term" value="C:Vma12-Vma22 assembly complex"/>
    <property type="evidence" value="ECO:0007669"/>
    <property type="project" value="EnsemblFungi"/>
</dbReference>
<keyword evidence="5 6" id="KW-0472">Membrane</keyword>
<dbReference type="PhylomeDB" id="A7TE06"/>
<gene>
    <name evidence="7" type="ORF">Kpol_1018p166</name>
</gene>
<dbReference type="InParanoid" id="A7TE06"/>
<keyword evidence="8" id="KW-1185">Reference proteome</keyword>
<sequence>MFEIKLNENISKFLNGLECVENKDELKKILANDSISMNSLLEFYKSKKSTDDITMSQLLCPLDFKYKEKRIPGSDYSEEFRSQLEYLKTKQQEESYQEMLNKERIKINRDDDWVSPSQMNKQIKEQVTTIFNIIISVISVVTAIWYWTNSSMNISAEYRILLCLFFGLLVLVAEVVVYSSYLRKIEEAKNLERSKFENRQIVKTIKL</sequence>